<feature type="chain" id="PRO_5004102728" description="Salt-induced outer membrane protein" evidence="1">
    <location>
        <begin position="21"/>
        <end position="278"/>
    </location>
</feature>
<evidence type="ECO:0000313" key="3">
    <source>
        <dbReference type="Proteomes" id="UP000004688"/>
    </source>
</evidence>
<dbReference type="HOGENOM" id="CLU_058997_1_1_5"/>
<gene>
    <name evidence="2" type="ORF">OA238_c04630</name>
</gene>
<dbReference type="KEGG" id="oar:OA238_c04630"/>
<evidence type="ECO:0000256" key="1">
    <source>
        <dbReference type="SAM" id="SignalP"/>
    </source>
</evidence>
<proteinExistence type="predicted"/>
<name>M9RDM1_9RHOB</name>
<sequence>MNTNLILAAVIAGFVATTVAAQTTTFDNLGAAETFNDDLDEQMEDDRDRDLTGFGTEGRELGDYGSIALRYTSTSNDGDTSNDLGVGLRYGWFDGVNGIDTNASYAYGENNGVISENRFLGGVDYRRNLSDAFFAYGQTDVSIDKQTTTAGEYTQDIFAGVGVGYRIFNSNDTQWSIQAGPGYRAAEVVGGATVNEAAASISSNLYASLTDTVYITNDTDVIYSDFATTLSNDLALNVALTDTLALRTSYATRFNDQTDNSFSDGENTFGVSAVYNFN</sequence>
<evidence type="ECO:0000313" key="2">
    <source>
        <dbReference type="EMBL" id="AGI70709.1"/>
    </source>
</evidence>
<dbReference type="Pfam" id="PF04338">
    <property type="entry name" value="DUF481"/>
    <property type="match status" value="1"/>
</dbReference>
<organism evidence="2 3">
    <name type="scientific">Octadecabacter arcticus 238</name>
    <dbReference type="NCBI Taxonomy" id="391616"/>
    <lineage>
        <taxon>Bacteria</taxon>
        <taxon>Pseudomonadati</taxon>
        <taxon>Pseudomonadota</taxon>
        <taxon>Alphaproteobacteria</taxon>
        <taxon>Rhodobacterales</taxon>
        <taxon>Roseobacteraceae</taxon>
        <taxon>Octadecabacter</taxon>
    </lineage>
</organism>
<evidence type="ECO:0008006" key="4">
    <source>
        <dbReference type="Google" id="ProtNLM"/>
    </source>
</evidence>
<dbReference type="InterPro" id="IPR007433">
    <property type="entry name" value="DUF481"/>
</dbReference>
<dbReference type="eggNOG" id="COG3137">
    <property type="taxonomic scope" value="Bacteria"/>
</dbReference>
<keyword evidence="1" id="KW-0732">Signal</keyword>
<accession>M9RDM1</accession>
<protein>
    <recommendedName>
        <fullName evidence="4">Salt-induced outer membrane protein</fullName>
    </recommendedName>
</protein>
<dbReference type="RefSeq" id="WP_015493945.1">
    <property type="nucleotide sequence ID" value="NC_020908.1"/>
</dbReference>
<dbReference type="EMBL" id="CP003742">
    <property type="protein sequence ID" value="AGI70709.1"/>
    <property type="molecule type" value="Genomic_DNA"/>
</dbReference>
<dbReference type="AlphaFoldDB" id="M9RDM1"/>
<dbReference type="Proteomes" id="UP000004688">
    <property type="component" value="Chromosome"/>
</dbReference>
<dbReference type="STRING" id="391616.OA238_c04630"/>
<reference evidence="2 3" key="1">
    <citation type="journal article" date="2013" name="PLoS ONE">
        <title>Poles Apart: Arctic and Antarctic Octadecabacter strains Share High Genome Plasticity and a New Type of Xanthorhodopsin.</title>
        <authorList>
            <person name="Vollmers J."/>
            <person name="Voget S."/>
            <person name="Dietrich S."/>
            <person name="Gollnow K."/>
            <person name="Smits M."/>
            <person name="Meyer K."/>
            <person name="Brinkhoff T."/>
            <person name="Simon M."/>
            <person name="Daniel R."/>
        </authorList>
    </citation>
    <scope>NUCLEOTIDE SEQUENCE [LARGE SCALE GENOMIC DNA]</scope>
    <source>
        <strain evidence="2 3">238</strain>
    </source>
</reference>
<keyword evidence="3" id="KW-1185">Reference proteome</keyword>
<feature type="signal peptide" evidence="1">
    <location>
        <begin position="1"/>
        <end position="20"/>
    </location>
</feature>